<reference evidence="3" key="1">
    <citation type="journal article" date="2019" name="Int. J. Syst. Evol. Microbiol.">
        <title>The Global Catalogue of Microorganisms (GCM) 10K type strain sequencing project: providing services to taxonomists for standard genome sequencing and annotation.</title>
        <authorList>
            <consortium name="The Broad Institute Genomics Platform"/>
            <consortium name="The Broad Institute Genome Sequencing Center for Infectious Disease"/>
            <person name="Wu L."/>
            <person name="Ma J."/>
        </authorList>
    </citation>
    <scope>NUCLEOTIDE SEQUENCE [LARGE SCALE GENOMIC DNA]</scope>
    <source>
        <strain evidence="3">CGMCC 1.15399</strain>
    </source>
</reference>
<evidence type="ECO:0000313" key="3">
    <source>
        <dbReference type="Proteomes" id="UP001597097"/>
    </source>
</evidence>
<accession>A0ABW4G6G3</accession>
<feature type="chain" id="PRO_5045536656" description="Matrixin family metalloprotease" evidence="1">
    <location>
        <begin position="19"/>
        <end position="199"/>
    </location>
</feature>
<proteinExistence type="predicted"/>
<dbReference type="RefSeq" id="WP_219533341.1">
    <property type="nucleotide sequence ID" value="NZ_JAHKRM010000017.1"/>
</dbReference>
<name>A0ABW4G6G3_9ACTN</name>
<protein>
    <recommendedName>
        <fullName evidence="4">Matrixin family metalloprotease</fullName>
    </recommendedName>
</protein>
<evidence type="ECO:0000313" key="2">
    <source>
        <dbReference type="EMBL" id="MFD1538337.1"/>
    </source>
</evidence>
<evidence type="ECO:0000256" key="1">
    <source>
        <dbReference type="SAM" id="SignalP"/>
    </source>
</evidence>
<organism evidence="2 3">
    <name type="scientific">Nonomuraea guangzhouensis</name>
    <dbReference type="NCBI Taxonomy" id="1291555"/>
    <lineage>
        <taxon>Bacteria</taxon>
        <taxon>Bacillati</taxon>
        <taxon>Actinomycetota</taxon>
        <taxon>Actinomycetes</taxon>
        <taxon>Streptosporangiales</taxon>
        <taxon>Streptosporangiaceae</taxon>
        <taxon>Nonomuraea</taxon>
    </lineage>
</organism>
<sequence>MRKSALALLFAVVTTASAAVTTAIPATANTFGFYAWHPTWCCPKTDNRDVYWNASTLTTNMLYAADYGMANLDYQTDLRIGGYDSSAGTHTDVVMFDAYYVDYWGKDWDGSSTGKNLTGSTKCVRVLAQIGGEYTCDRAELRFDLADMTNTTVRRKTACHEIGHSIGLGHTNLTSCMKAGTSTTATYSSHDRSHINGAW</sequence>
<gene>
    <name evidence="2" type="ORF">ACFSJ0_14890</name>
</gene>
<dbReference type="EMBL" id="JBHUCM010000013">
    <property type="protein sequence ID" value="MFD1538337.1"/>
    <property type="molecule type" value="Genomic_DNA"/>
</dbReference>
<dbReference type="Proteomes" id="UP001597097">
    <property type="component" value="Unassembled WGS sequence"/>
</dbReference>
<feature type="signal peptide" evidence="1">
    <location>
        <begin position="1"/>
        <end position="18"/>
    </location>
</feature>
<keyword evidence="1" id="KW-0732">Signal</keyword>
<comment type="caution">
    <text evidence="2">The sequence shown here is derived from an EMBL/GenBank/DDBJ whole genome shotgun (WGS) entry which is preliminary data.</text>
</comment>
<evidence type="ECO:0008006" key="4">
    <source>
        <dbReference type="Google" id="ProtNLM"/>
    </source>
</evidence>
<keyword evidence="3" id="KW-1185">Reference proteome</keyword>